<dbReference type="EMBL" id="VBTY01000268">
    <property type="protein sequence ID" value="MDG3497048.1"/>
    <property type="molecule type" value="Genomic_DNA"/>
</dbReference>
<evidence type="ECO:0000313" key="2">
    <source>
        <dbReference type="Proteomes" id="UP001152872"/>
    </source>
</evidence>
<name>A0A9X4MAT4_9CYAN</name>
<dbReference type="AlphaFoldDB" id="A0A9X4MAT4"/>
<gene>
    <name evidence="1" type="ORF">FEV09_21135</name>
</gene>
<dbReference type="RefSeq" id="WP_009629251.1">
    <property type="nucleotide sequence ID" value="NZ_VBTY01000268.1"/>
</dbReference>
<organism evidence="1 2">
    <name type="scientific">Pseudanabaena catenata USMAC16</name>
    <dbReference type="NCBI Taxonomy" id="1855837"/>
    <lineage>
        <taxon>Bacteria</taxon>
        <taxon>Bacillati</taxon>
        <taxon>Cyanobacteriota</taxon>
        <taxon>Cyanophyceae</taxon>
        <taxon>Pseudanabaenales</taxon>
        <taxon>Pseudanabaenaceae</taxon>
        <taxon>Pseudanabaena</taxon>
    </lineage>
</organism>
<sequence>MRLIFTNSFNRFQTINATQAWSLFLTGCKQDNSLGDNPMIGKYLTVSILGAITAQILEATL</sequence>
<dbReference type="PROSITE" id="PS51257">
    <property type="entry name" value="PROKAR_LIPOPROTEIN"/>
    <property type="match status" value="1"/>
</dbReference>
<comment type="caution">
    <text evidence="1">The sequence shown here is derived from an EMBL/GenBank/DDBJ whole genome shotgun (WGS) entry which is preliminary data.</text>
</comment>
<protein>
    <submittedName>
        <fullName evidence="1">Uncharacterized protein</fullName>
    </submittedName>
</protein>
<accession>A0A9X4MAT4</accession>
<proteinExistence type="predicted"/>
<keyword evidence="2" id="KW-1185">Reference proteome</keyword>
<dbReference type="Proteomes" id="UP001152872">
    <property type="component" value="Unassembled WGS sequence"/>
</dbReference>
<evidence type="ECO:0000313" key="1">
    <source>
        <dbReference type="EMBL" id="MDG3497048.1"/>
    </source>
</evidence>
<reference evidence="1" key="1">
    <citation type="submission" date="2019-05" db="EMBL/GenBank/DDBJ databases">
        <title>Whole genome sequencing of Pseudanabaena catenata USMAC16.</title>
        <authorList>
            <person name="Khan Z."/>
            <person name="Omar W.M."/>
            <person name="Convey P."/>
            <person name="Merican F."/>
            <person name="Najimudin N."/>
        </authorList>
    </citation>
    <scope>NUCLEOTIDE SEQUENCE</scope>
    <source>
        <strain evidence="1">USMAC16</strain>
    </source>
</reference>